<keyword evidence="1 3" id="KW-0479">Metal-binding</keyword>
<proteinExistence type="predicted"/>
<reference evidence="7" key="1">
    <citation type="submission" date="2009-08" db="EMBL/GenBank/DDBJ databases">
        <title>Annotation of Salpingoeca rosetta.</title>
        <authorList>
            <consortium name="The Broad Institute Genome Sequencing Platform"/>
            <person name="Russ C."/>
            <person name="Cuomo C."/>
            <person name="Burger G."/>
            <person name="Gray M.W."/>
            <person name="Holland P.W.H."/>
            <person name="King N."/>
            <person name="Lang F.B.F."/>
            <person name="Roger A.J."/>
            <person name="Ruiz-Trillo I."/>
            <person name="Young S.K."/>
            <person name="Zeng Q."/>
            <person name="Gargeya S."/>
            <person name="Alvarado L."/>
            <person name="Berlin A."/>
            <person name="Chapman S.B."/>
            <person name="Chen Z."/>
            <person name="Freedman E."/>
            <person name="Gellesch M."/>
            <person name="Goldberg J."/>
            <person name="Griggs A."/>
            <person name="Gujja S."/>
            <person name="Heilman E."/>
            <person name="Heiman D."/>
            <person name="Howarth C."/>
            <person name="Mehta T."/>
            <person name="Neiman D."/>
            <person name="Pearson M."/>
            <person name="Roberts A."/>
            <person name="Saif S."/>
            <person name="Shea T."/>
            <person name="Shenoy N."/>
            <person name="Sisk P."/>
            <person name="Stolte C."/>
            <person name="Sykes S."/>
            <person name="White J."/>
            <person name="Yandava C."/>
            <person name="Haas B."/>
            <person name="Nusbaum C."/>
            <person name="Birren B."/>
        </authorList>
    </citation>
    <scope>NUCLEOTIDE SEQUENCE [LARGE SCALE GENOMIC DNA]</scope>
    <source>
        <strain evidence="7">ATCC 50818</strain>
    </source>
</reference>
<feature type="region of interest" description="Disordered" evidence="5">
    <location>
        <begin position="348"/>
        <end position="569"/>
    </location>
</feature>
<feature type="compositionally biased region" description="Acidic residues" evidence="5">
    <location>
        <begin position="460"/>
        <end position="473"/>
    </location>
</feature>
<evidence type="ECO:0000313" key="7">
    <source>
        <dbReference type="EMBL" id="EGD76864.1"/>
    </source>
</evidence>
<accession>F2UIB5</accession>
<protein>
    <recommendedName>
        <fullName evidence="6">Cytochrome c domain-containing protein</fullName>
    </recommendedName>
</protein>
<keyword evidence="2 3" id="KW-0408">Iron</keyword>
<keyword evidence="3" id="KW-0349">Heme</keyword>
<evidence type="ECO:0000256" key="2">
    <source>
        <dbReference type="ARBA" id="ARBA00023004"/>
    </source>
</evidence>
<feature type="compositionally biased region" description="Acidic residues" evidence="5">
    <location>
        <begin position="373"/>
        <end position="414"/>
    </location>
</feature>
<dbReference type="PROSITE" id="PS51007">
    <property type="entry name" value="CYTC"/>
    <property type="match status" value="1"/>
</dbReference>
<dbReference type="GeneID" id="16071797"/>
<dbReference type="InterPro" id="IPR009056">
    <property type="entry name" value="Cyt_c-like_dom"/>
</dbReference>
<feature type="compositionally biased region" description="Basic residues" evidence="5">
    <location>
        <begin position="423"/>
        <end position="434"/>
    </location>
</feature>
<keyword evidence="8" id="KW-1185">Reference proteome</keyword>
<dbReference type="EMBL" id="GL832975">
    <property type="protein sequence ID" value="EGD76864.1"/>
    <property type="molecule type" value="Genomic_DNA"/>
</dbReference>
<feature type="compositionally biased region" description="Low complexity" evidence="5">
    <location>
        <begin position="484"/>
        <end position="508"/>
    </location>
</feature>
<dbReference type="KEGG" id="sre:PTSG_08212"/>
<dbReference type="GO" id="GO:0009055">
    <property type="term" value="F:electron transfer activity"/>
    <property type="evidence" value="ECO:0007669"/>
    <property type="project" value="InterPro"/>
</dbReference>
<dbReference type="GO" id="GO:0020037">
    <property type="term" value="F:heme binding"/>
    <property type="evidence" value="ECO:0007669"/>
    <property type="project" value="InterPro"/>
</dbReference>
<evidence type="ECO:0000313" key="8">
    <source>
        <dbReference type="Proteomes" id="UP000007799"/>
    </source>
</evidence>
<feature type="coiled-coil region" evidence="4">
    <location>
        <begin position="196"/>
        <end position="230"/>
    </location>
</feature>
<evidence type="ECO:0000259" key="6">
    <source>
        <dbReference type="PROSITE" id="PS51007"/>
    </source>
</evidence>
<evidence type="ECO:0000256" key="5">
    <source>
        <dbReference type="SAM" id="MobiDB-lite"/>
    </source>
</evidence>
<sequence>MDEEPKEMHLHDVLEACCICSVRGKPLSKRPCCSKPMCVECMELYLKKNGTKTGKSNVVAGCPHCREKITFTDGHVPKDHYLTDAAQQLATVSDLVEGEYQYDVTKCRLCHSPATALALLRDGSWTAPFCTACLSKRSDNVVPTAEVATILRRRLTERIASLEKLSKAIASGSHGSHTHLISEPKRIADQLLASTHQRLNKFNAALEERRQRLKTEYDNAAHAAQQASDDIKQHVARIRESVKSRLDPRSVMTLEEFGQRKAALEQEIEKEKDEHLSKLGREVPSAATTTYPTLPAGVPRLLDVHIGNTCVSFARIMSRALERQHARVVDVLPADASDTVRATRKNMWSSAALRGGPAQARASSLHHHMVKDESDDDEDDSHDLDEGNDNDNDEEVEKEVVIDDDDDDDDDDGDGTPAQHSTHILRPKARRKRTSGNDSDDSDDAFPSLMRPSTLRDAANDDEDTDHGVEDDLDTGRNGAQMTSARPLRGARSSSSLSLSSSSLASSSSHRRAAVRAGVTVPKRRASEAGSEGLSDNDGAAGGDTDAADVEVEGRRKKPRRQQTEDVDLEDVPLDRRGKPVLTSQMLKSLLSVEPDPIEKLCELFPGVGAEFWRKNKPKRKNTYSKRVIAMARERCAPRVFQFHEIDGTVIATAECPTREGVESFRYQHPVTVDATEAQVKAHFAQQRS</sequence>
<dbReference type="GO" id="GO:0046872">
    <property type="term" value="F:metal ion binding"/>
    <property type="evidence" value="ECO:0007669"/>
    <property type="project" value="UniProtKB-KW"/>
</dbReference>
<name>F2UIB5_SALR5</name>
<evidence type="ECO:0000256" key="1">
    <source>
        <dbReference type="ARBA" id="ARBA00022723"/>
    </source>
</evidence>
<evidence type="ECO:0000256" key="4">
    <source>
        <dbReference type="SAM" id="Coils"/>
    </source>
</evidence>
<organism evidence="8">
    <name type="scientific">Salpingoeca rosetta (strain ATCC 50818 / BSB-021)</name>
    <dbReference type="NCBI Taxonomy" id="946362"/>
    <lineage>
        <taxon>Eukaryota</taxon>
        <taxon>Choanoflagellata</taxon>
        <taxon>Craspedida</taxon>
        <taxon>Salpingoecidae</taxon>
        <taxon>Salpingoeca</taxon>
    </lineage>
</organism>
<dbReference type="RefSeq" id="XP_004991236.1">
    <property type="nucleotide sequence ID" value="XM_004991179.1"/>
</dbReference>
<dbReference type="AlphaFoldDB" id="F2UIB5"/>
<evidence type="ECO:0000256" key="3">
    <source>
        <dbReference type="PROSITE-ProRule" id="PRU00433"/>
    </source>
</evidence>
<dbReference type="InParanoid" id="F2UIB5"/>
<dbReference type="Proteomes" id="UP000007799">
    <property type="component" value="Unassembled WGS sequence"/>
</dbReference>
<feature type="domain" description="Cytochrome c" evidence="6">
    <location>
        <begin position="93"/>
        <end position="242"/>
    </location>
</feature>
<gene>
    <name evidence="7" type="ORF">PTSG_08212</name>
</gene>
<keyword evidence="4" id="KW-0175">Coiled coil</keyword>